<protein>
    <submittedName>
        <fullName evidence="1">Uncharacterized protein</fullName>
    </submittedName>
</protein>
<accession>A0A8S5M8S1</accession>
<organism evidence="1">
    <name type="scientific">Siphoviridae sp. ctPAi1</name>
    <dbReference type="NCBI Taxonomy" id="2826320"/>
    <lineage>
        <taxon>Viruses</taxon>
        <taxon>Duplodnaviria</taxon>
        <taxon>Heunggongvirae</taxon>
        <taxon>Uroviricota</taxon>
        <taxon>Caudoviricetes</taxon>
    </lineage>
</organism>
<dbReference type="EMBL" id="BK014842">
    <property type="protein sequence ID" value="DAD78355.1"/>
    <property type="molecule type" value="Genomic_DNA"/>
</dbReference>
<proteinExistence type="predicted"/>
<sequence>MEYRCGVSKASREGGYRFYFCSGGAFKRKKNKGFEETLVWYMNYLETIEKLHPDIVHHFLQTGECKGIPVEVQLFLKQIQWAAEIYEYERNITRAARLLRSRIMALQEKDVDIRTCKARFYSAISYFNVDNNVATKVWETDYANKYEDLAKLAISADEYKTAKSCLDAAHECRLRASEAADKENAWAPVFLISNEVTAELIGFNKRSLKVIAKKNNDGFYINLIDNLPVEKEEKHRLLRDADIVDAEIIEEIPDHGE</sequence>
<reference evidence="1" key="1">
    <citation type="journal article" date="2021" name="Proc. Natl. Acad. Sci. U.S.A.">
        <title>A Catalog of Tens of Thousands of Viruses from Human Metagenomes Reveals Hidden Associations with Chronic Diseases.</title>
        <authorList>
            <person name="Tisza M.J."/>
            <person name="Buck C.B."/>
        </authorList>
    </citation>
    <scope>NUCLEOTIDE SEQUENCE</scope>
    <source>
        <strain evidence="1">CtPAi1</strain>
    </source>
</reference>
<name>A0A8S5M8S1_9CAUD</name>
<evidence type="ECO:0000313" key="1">
    <source>
        <dbReference type="EMBL" id="DAD78355.1"/>
    </source>
</evidence>